<dbReference type="AlphaFoldDB" id="A0A812MY93"/>
<protein>
    <recommendedName>
        <fullName evidence="3">F-box domain-containing protein</fullName>
    </recommendedName>
</protein>
<proteinExistence type="predicted"/>
<sequence>MGELGLQRVGDKVCADASDGLQFLLHELHFVEEVLRSAALKRRRLQDLVGQAQAQRLVFRTELPIHIRQKIFECLLVKETVRLPNVCRSFLAFCTSEGRRVIPVINDRALQGGPKAARRLARLVHPSFIYMVAVKEQGEAACSFLEAILGECFFEFNSLTRIMVKNARFVSATLLIRLLKRAAKLNEVKILTRLDRPLPAECLRSVESLSALVLHSTEVLGFSSLFTAGPLAALRFVQIVDSPHLNFDTLLGTFTSPCPTGVHVQHLQVSPSSDEPQDRHWSQWVQPLADLLQSPAMAALVQLDVPVPSYSVTAAETARALLERLQGRRLPRDLARLRFLPYQKKCDAFVFRRHGPMETVMEIQEILGQYKQAWPWLEDPLVQVGCKQELVRWLDPAYAHPESTPMALQWAAVMLAARFAHKWEAPGANLAVYSTEKGQGHVNKDRTAESVRRLLRVNISASRIEAEILAKVQNSRKRFTLDLKLFDETIPHASGWTVEFRKARGSMQMSRGAEIPELHFHMRKRWPSPDHAWPRLSESEAEAWMLMGETPFSGPTLKESGLTCQQQSSLYCPSSDSCTSSCSDCQAFNEAGESRCRATLAEQLQAAAAHDELRGDFIDEDLQPHKLGGHFQWRHRPELLAAEAFALCWARPANSAKDSWKHPDTHLVAWEVQDSHPYPRLQVPNGTQHRAGATHLVLVSLESLDWDIPGRLSERLIFDVRLPCPKFRQRRRSQRTTPAISDLLGISVIWKDLDGSLCSAGIPVLRTEWFGITS</sequence>
<dbReference type="EMBL" id="CAJNDS010001846">
    <property type="protein sequence ID" value="CAE7284218.1"/>
    <property type="molecule type" value="Genomic_DNA"/>
</dbReference>
<dbReference type="OrthoDB" id="426709at2759"/>
<dbReference type="CDD" id="cd06463">
    <property type="entry name" value="p23_like"/>
    <property type="match status" value="1"/>
</dbReference>
<reference evidence="1" key="1">
    <citation type="submission" date="2021-02" db="EMBL/GenBank/DDBJ databases">
        <authorList>
            <person name="Dougan E. K."/>
            <person name="Rhodes N."/>
            <person name="Thang M."/>
            <person name="Chan C."/>
        </authorList>
    </citation>
    <scope>NUCLEOTIDE SEQUENCE</scope>
</reference>
<accession>A0A812MY93</accession>
<comment type="caution">
    <text evidence="1">The sequence shown here is derived from an EMBL/GenBank/DDBJ whole genome shotgun (WGS) entry which is preliminary data.</text>
</comment>
<evidence type="ECO:0008006" key="3">
    <source>
        <dbReference type="Google" id="ProtNLM"/>
    </source>
</evidence>
<name>A0A812MY93_9DINO</name>
<gene>
    <name evidence="1" type="ORF">SNAT2548_LOCUS15052</name>
</gene>
<dbReference type="Proteomes" id="UP000604046">
    <property type="component" value="Unassembled WGS sequence"/>
</dbReference>
<evidence type="ECO:0000313" key="2">
    <source>
        <dbReference type="Proteomes" id="UP000604046"/>
    </source>
</evidence>
<organism evidence="1 2">
    <name type="scientific">Symbiodinium natans</name>
    <dbReference type="NCBI Taxonomy" id="878477"/>
    <lineage>
        <taxon>Eukaryota</taxon>
        <taxon>Sar</taxon>
        <taxon>Alveolata</taxon>
        <taxon>Dinophyceae</taxon>
        <taxon>Suessiales</taxon>
        <taxon>Symbiodiniaceae</taxon>
        <taxon>Symbiodinium</taxon>
    </lineage>
</organism>
<evidence type="ECO:0000313" key="1">
    <source>
        <dbReference type="EMBL" id="CAE7284218.1"/>
    </source>
</evidence>
<keyword evidence="2" id="KW-1185">Reference proteome</keyword>